<reference evidence="1" key="2">
    <citation type="submission" date="2023-06" db="EMBL/GenBank/DDBJ databases">
        <authorList>
            <consortium name="Lawrence Berkeley National Laboratory"/>
            <person name="Mondo S.J."/>
            <person name="Hensen N."/>
            <person name="Bonometti L."/>
            <person name="Westerberg I."/>
            <person name="Brannstrom I.O."/>
            <person name="Guillou S."/>
            <person name="Cros-Aarteil S."/>
            <person name="Calhoun S."/>
            <person name="Haridas S."/>
            <person name="Kuo A."/>
            <person name="Pangilinan J."/>
            <person name="Riley R."/>
            <person name="Labutti K."/>
            <person name="Andreopoulos B."/>
            <person name="Lipzen A."/>
            <person name="Chen C."/>
            <person name="Yanf M."/>
            <person name="Daum C."/>
            <person name="Ng V."/>
            <person name="Clum A."/>
            <person name="Steindorff A."/>
            <person name="Ohm R."/>
            <person name="Martin F."/>
            <person name="Silar P."/>
            <person name="Natvig D."/>
            <person name="Lalanne C."/>
            <person name="Gautier V."/>
            <person name="Ament-Velasquez S.L."/>
            <person name="Kruys A."/>
            <person name="Hutchinson M.I."/>
            <person name="Powell A.J."/>
            <person name="Barry K."/>
            <person name="Miller A.N."/>
            <person name="Grigoriev I.V."/>
            <person name="Debuchy R."/>
            <person name="Gladieux P."/>
            <person name="Thoren M.H."/>
            <person name="Johannesson H."/>
        </authorList>
    </citation>
    <scope>NUCLEOTIDE SEQUENCE</scope>
    <source>
        <strain evidence="1">CBS 333.67</strain>
    </source>
</reference>
<dbReference type="EMBL" id="JAUDZG010000002">
    <property type="protein sequence ID" value="KAK3308891.1"/>
    <property type="molecule type" value="Genomic_DNA"/>
</dbReference>
<dbReference type="Proteomes" id="UP001273166">
    <property type="component" value="Unassembled WGS sequence"/>
</dbReference>
<keyword evidence="2" id="KW-1185">Reference proteome</keyword>
<protein>
    <submittedName>
        <fullName evidence="1">Uncharacterized protein</fullName>
    </submittedName>
</protein>
<dbReference type="RefSeq" id="XP_062724671.1">
    <property type="nucleotide sequence ID" value="XM_062861634.1"/>
</dbReference>
<accession>A0AAJ0GZ81</accession>
<sequence>MGMSTRLSFTFSGTIVFRFRSGFYASACWLSGWLSSLLNTVWAERNLPSHPRIHCTVQPTIITLSYLHASAVGFSSTPWSGTFMMSDYRREKILRRHSCERLIAVPLFTPESLRVLEVLVLRITQYHLLPIPIYTEPTISLCSSNYASDIAKASLVATLLTTLSKRGMEVRRQRLKLAPTHAGFGMKGDIHGARIGLRPTRSLPISLCRNLVSGTTLPVLFLPLAS</sequence>
<evidence type="ECO:0000313" key="1">
    <source>
        <dbReference type="EMBL" id="KAK3308891.1"/>
    </source>
</evidence>
<proteinExistence type="predicted"/>
<gene>
    <name evidence="1" type="ORF">B0T15DRAFT_121980</name>
</gene>
<dbReference type="GeneID" id="87880463"/>
<comment type="caution">
    <text evidence="1">The sequence shown here is derived from an EMBL/GenBank/DDBJ whole genome shotgun (WGS) entry which is preliminary data.</text>
</comment>
<evidence type="ECO:0000313" key="2">
    <source>
        <dbReference type="Proteomes" id="UP001273166"/>
    </source>
</evidence>
<reference evidence="1" key="1">
    <citation type="journal article" date="2023" name="Mol. Phylogenet. Evol.">
        <title>Genome-scale phylogeny and comparative genomics of the fungal order Sordariales.</title>
        <authorList>
            <person name="Hensen N."/>
            <person name="Bonometti L."/>
            <person name="Westerberg I."/>
            <person name="Brannstrom I.O."/>
            <person name="Guillou S."/>
            <person name="Cros-Aarteil S."/>
            <person name="Calhoun S."/>
            <person name="Haridas S."/>
            <person name="Kuo A."/>
            <person name="Mondo S."/>
            <person name="Pangilinan J."/>
            <person name="Riley R."/>
            <person name="LaButti K."/>
            <person name="Andreopoulos B."/>
            <person name="Lipzen A."/>
            <person name="Chen C."/>
            <person name="Yan M."/>
            <person name="Daum C."/>
            <person name="Ng V."/>
            <person name="Clum A."/>
            <person name="Steindorff A."/>
            <person name="Ohm R.A."/>
            <person name="Martin F."/>
            <person name="Silar P."/>
            <person name="Natvig D.O."/>
            <person name="Lalanne C."/>
            <person name="Gautier V."/>
            <person name="Ament-Velasquez S.L."/>
            <person name="Kruys A."/>
            <person name="Hutchinson M.I."/>
            <person name="Powell A.J."/>
            <person name="Barry K."/>
            <person name="Miller A.N."/>
            <person name="Grigoriev I.V."/>
            <person name="Debuchy R."/>
            <person name="Gladieux P."/>
            <person name="Hiltunen Thoren M."/>
            <person name="Johannesson H."/>
        </authorList>
    </citation>
    <scope>NUCLEOTIDE SEQUENCE</scope>
    <source>
        <strain evidence="1">CBS 333.67</strain>
    </source>
</reference>
<name>A0AAJ0GZ81_9PEZI</name>
<dbReference type="AlphaFoldDB" id="A0AAJ0GZ81"/>
<organism evidence="1 2">
    <name type="scientific">Chaetomium strumarium</name>
    <dbReference type="NCBI Taxonomy" id="1170767"/>
    <lineage>
        <taxon>Eukaryota</taxon>
        <taxon>Fungi</taxon>
        <taxon>Dikarya</taxon>
        <taxon>Ascomycota</taxon>
        <taxon>Pezizomycotina</taxon>
        <taxon>Sordariomycetes</taxon>
        <taxon>Sordariomycetidae</taxon>
        <taxon>Sordariales</taxon>
        <taxon>Chaetomiaceae</taxon>
        <taxon>Chaetomium</taxon>
    </lineage>
</organism>